<proteinExistence type="predicted"/>
<evidence type="ECO:0000313" key="1">
    <source>
        <dbReference type="EMBL" id="MFD2904879.1"/>
    </source>
</evidence>
<dbReference type="RefSeq" id="WP_380921221.1">
    <property type="nucleotide sequence ID" value="NZ_JBHUPE010000005.1"/>
</dbReference>
<comment type="caution">
    <text evidence="1">The sequence shown here is derived from an EMBL/GenBank/DDBJ whole genome shotgun (WGS) entry which is preliminary data.</text>
</comment>
<keyword evidence="2" id="KW-1185">Reference proteome</keyword>
<dbReference type="Proteomes" id="UP001597509">
    <property type="component" value="Unassembled WGS sequence"/>
</dbReference>
<evidence type="ECO:0000313" key="2">
    <source>
        <dbReference type="Proteomes" id="UP001597509"/>
    </source>
</evidence>
<accession>A0ABW5YWH5</accession>
<sequence>MKKILNNAGVAAFQTELFQLTLAQRQVLIADIRADFAQFMNTHFDLHINQIVQISNMPTSFKNTLSEGIATTWEAQLHVSFDKETVAADDKPGVKDIIVSSTPLPTINSSTTNSTVIYPFMIWIRYRIAD</sequence>
<reference evidence="2" key="1">
    <citation type="journal article" date="2019" name="Int. J. Syst. Evol. Microbiol.">
        <title>The Global Catalogue of Microorganisms (GCM) 10K type strain sequencing project: providing services to taxonomists for standard genome sequencing and annotation.</title>
        <authorList>
            <consortium name="The Broad Institute Genomics Platform"/>
            <consortium name="The Broad Institute Genome Sequencing Center for Infectious Disease"/>
            <person name="Wu L."/>
            <person name="Ma J."/>
        </authorList>
    </citation>
    <scope>NUCLEOTIDE SEQUENCE [LARGE SCALE GENOMIC DNA]</scope>
    <source>
        <strain evidence="2">KCTC 22209</strain>
    </source>
</reference>
<dbReference type="EMBL" id="JBHUPE010000005">
    <property type="protein sequence ID" value="MFD2904879.1"/>
    <property type="molecule type" value="Genomic_DNA"/>
</dbReference>
<name>A0ABW5YWH5_9SPHI</name>
<gene>
    <name evidence="1" type="ORF">ACFS6I_13145</name>
</gene>
<protein>
    <submittedName>
        <fullName evidence="1">Uncharacterized protein</fullName>
    </submittedName>
</protein>
<organism evidence="1 2">
    <name type="scientific">Sphingobacterium anhuiense</name>
    <dbReference type="NCBI Taxonomy" id="493780"/>
    <lineage>
        <taxon>Bacteria</taxon>
        <taxon>Pseudomonadati</taxon>
        <taxon>Bacteroidota</taxon>
        <taxon>Sphingobacteriia</taxon>
        <taxon>Sphingobacteriales</taxon>
        <taxon>Sphingobacteriaceae</taxon>
        <taxon>Sphingobacterium</taxon>
    </lineage>
</organism>